<sequence length="161" mass="18359">MNWELIDWKKLIISIALCQLAGIVGGLFTYSSIPIWYASLVKPAFVPPSWLFSVVWPLLYLLMGSALYIIWNKGLQSSEITIAVKVFGVQLFLNILWSALFFGLRSPFMGFIEILVLWIAIVVNIVLFYRISRPAGMLLVPYILWVSFAVYLNYSLMVLNS</sequence>
<keyword evidence="3 6" id="KW-0812">Transmembrane</keyword>
<organism evidence="7 8">
    <name type="scientific">Methanolobus mangrovi</name>
    <dbReference type="NCBI Taxonomy" id="3072977"/>
    <lineage>
        <taxon>Archaea</taxon>
        <taxon>Methanobacteriati</taxon>
        <taxon>Methanobacteriota</taxon>
        <taxon>Stenosarchaea group</taxon>
        <taxon>Methanomicrobia</taxon>
        <taxon>Methanosarcinales</taxon>
        <taxon>Methanosarcinaceae</taxon>
        <taxon>Methanolobus</taxon>
    </lineage>
</organism>
<dbReference type="Proteomes" id="UP001183006">
    <property type="component" value="Chromosome"/>
</dbReference>
<dbReference type="InterPro" id="IPR038330">
    <property type="entry name" value="TspO/MBR-related_sf"/>
</dbReference>
<accession>A0AA51UG39</accession>
<feature type="transmembrane region" description="Helical" evidence="6">
    <location>
        <begin position="50"/>
        <end position="70"/>
    </location>
</feature>
<dbReference type="GO" id="GO:0033013">
    <property type="term" value="P:tetrapyrrole metabolic process"/>
    <property type="evidence" value="ECO:0007669"/>
    <property type="project" value="UniProtKB-ARBA"/>
</dbReference>
<dbReference type="PANTHER" id="PTHR10057">
    <property type="entry name" value="PERIPHERAL-TYPE BENZODIAZEPINE RECEPTOR"/>
    <property type="match status" value="1"/>
</dbReference>
<evidence type="ECO:0000256" key="5">
    <source>
        <dbReference type="ARBA" id="ARBA00023136"/>
    </source>
</evidence>
<dbReference type="PANTHER" id="PTHR10057:SF0">
    <property type="entry name" value="TRANSLOCATOR PROTEIN"/>
    <property type="match status" value="1"/>
</dbReference>
<evidence type="ECO:0000256" key="2">
    <source>
        <dbReference type="ARBA" id="ARBA00007524"/>
    </source>
</evidence>
<proteinExistence type="inferred from homology"/>
<evidence type="ECO:0000313" key="8">
    <source>
        <dbReference type="Proteomes" id="UP001183006"/>
    </source>
</evidence>
<dbReference type="CDD" id="cd15904">
    <property type="entry name" value="TSPO_MBR"/>
    <property type="match status" value="1"/>
</dbReference>
<dbReference type="GeneID" id="84228784"/>
<dbReference type="AlphaFoldDB" id="A0AA51UG39"/>
<gene>
    <name evidence="7" type="ORF">RE476_01545</name>
</gene>
<feature type="transmembrane region" description="Helical" evidence="6">
    <location>
        <begin position="136"/>
        <end position="154"/>
    </location>
</feature>
<dbReference type="RefSeq" id="WP_309308536.1">
    <property type="nucleotide sequence ID" value="NZ_CP133594.1"/>
</dbReference>
<feature type="transmembrane region" description="Helical" evidence="6">
    <location>
        <begin position="82"/>
        <end position="102"/>
    </location>
</feature>
<evidence type="ECO:0000256" key="4">
    <source>
        <dbReference type="ARBA" id="ARBA00022989"/>
    </source>
</evidence>
<protein>
    <submittedName>
        <fullName evidence="7">TspO/MBR family protein</fullName>
    </submittedName>
</protein>
<dbReference type="EMBL" id="CP133594">
    <property type="protein sequence ID" value="WMW22530.1"/>
    <property type="molecule type" value="Genomic_DNA"/>
</dbReference>
<evidence type="ECO:0000256" key="1">
    <source>
        <dbReference type="ARBA" id="ARBA00004141"/>
    </source>
</evidence>
<dbReference type="KEGG" id="mmav:RE476_01545"/>
<dbReference type="PIRSF" id="PIRSF005859">
    <property type="entry name" value="PBR"/>
    <property type="match status" value="1"/>
</dbReference>
<reference evidence="7" key="1">
    <citation type="submission" date="2023-08" db="EMBL/GenBank/DDBJ databases">
        <title>Methanolobus mangrovi sp. nov. and Methanolobus sediminis sp. nov, two novel methylotrophic methanogens isolated from mangrove sediments in China.</title>
        <authorList>
            <person name="Zhou J."/>
        </authorList>
    </citation>
    <scope>NUCLEOTIDE SEQUENCE</scope>
    <source>
        <strain evidence="7">FTZ2</strain>
    </source>
</reference>
<dbReference type="FunFam" id="1.20.1260.100:FF:000001">
    <property type="entry name" value="translocator protein 2"/>
    <property type="match status" value="1"/>
</dbReference>
<feature type="transmembrane region" description="Helical" evidence="6">
    <location>
        <begin position="12"/>
        <end position="38"/>
    </location>
</feature>
<dbReference type="Pfam" id="PF03073">
    <property type="entry name" value="TspO_MBR"/>
    <property type="match status" value="1"/>
</dbReference>
<name>A0AA51UG39_9EURY</name>
<comment type="similarity">
    <text evidence="2">Belongs to the TspO/BZRP family.</text>
</comment>
<evidence type="ECO:0000256" key="3">
    <source>
        <dbReference type="ARBA" id="ARBA00022692"/>
    </source>
</evidence>
<keyword evidence="5 6" id="KW-0472">Membrane</keyword>
<evidence type="ECO:0000256" key="6">
    <source>
        <dbReference type="SAM" id="Phobius"/>
    </source>
</evidence>
<dbReference type="InterPro" id="IPR004307">
    <property type="entry name" value="TspO_MBR"/>
</dbReference>
<keyword evidence="8" id="KW-1185">Reference proteome</keyword>
<feature type="transmembrane region" description="Helical" evidence="6">
    <location>
        <begin position="108"/>
        <end position="129"/>
    </location>
</feature>
<keyword evidence="4 6" id="KW-1133">Transmembrane helix</keyword>
<evidence type="ECO:0000313" key="7">
    <source>
        <dbReference type="EMBL" id="WMW22530.1"/>
    </source>
</evidence>
<comment type="subcellular location">
    <subcellularLocation>
        <location evidence="1">Membrane</location>
        <topology evidence="1">Multi-pass membrane protein</topology>
    </subcellularLocation>
</comment>
<dbReference type="Gene3D" id="1.20.1260.100">
    <property type="entry name" value="TspO/MBR protein"/>
    <property type="match status" value="1"/>
</dbReference>
<dbReference type="GO" id="GO:0016020">
    <property type="term" value="C:membrane"/>
    <property type="evidence" value="ECO:0007669"/>
    <property type="project" value="UniProtKB-SubCell"/>
</dbReference>